<keyword evidence="2" id="KW-0413">Isomerase</keyword>
<dbReference type="EMBL" id="DVHE01000064">
    <property type="protein sequence ID" value="HIR51299.1"/>
    <property type="molecule type" value="Genomic_DNA"/>
</dbReference>
<gene>
    <name evidence="2" type="ORF">IAA53_08460</name>
</gene>
<dbReference type="PANTHER" id="PTHR12110:SF21">
    <property type="entry name" value="XYLOSE ISOMERASE-LIKE TIM BARREL DOMAIN-CONTAINING PROTEIN"/>
    <property type="match status" value="1"/>
</dbReference>
<evidence type="ECO:0000313" key="3">
    <source>
        <dbReference type="Proteomes" id="UP000824239"/>
    </source>
</evidence>
<accession>A0A9D1DIH4</accession>
<name>A0A9D1DIH4_9FIRM</name>
<organism evidence="2 3">
    <name type="scientific">Candidatus Avoscillospira avicola</name>
    <dbReference type="NCBI Taxonomy" id="2840706"/>
    <lineage>
        <taxon>Bacteria</taxon>
        <taxon>Bacillati</taxon>
        <taxon>Bacillota</taxon>
        <taxon>Clostridia</taxon>
        <taxon>Eubacteriales</taxon>
        <taxon>Oscillospiraceae</taxon>
        <taxon>Oscillospiraceae incertae sedis</taxon>
        <taxon>Candidatus Avoscillospira</taxon>
    </lineage>
</organism>
<dbReference type="PANTHER" id="PTHR12110">
    <property type="entry name" value="HYDROXYPYRUVATE ISOMERASE"/>
    <property type="match status" value="1"/>
</dbReference>
<dbReference type="Gene3D" id="3.20.20.150">
    <property type="entry name" value="Divalent-metal-dependent TIM barrel enzymes"/>
    <property type="match status" value="1"/>
</dbReference>
<dbReference type="Proteomes" id="UP000824239">
    <property type="component" value="Unassembled WGS sequence"/>
</dbReference>
<comment type="caution">
    <text evidence="2">The sequence shown here is derived from an EMBL/GenBank/DDBJ whole genome shotgun (WGS) entry which is preliminary data.</text>
</comment>
<sequence>MARPITLFTIQWGDLSLEEVCRLAKEMGFEGLELSAAHLDMKRAATDPAYVAEVKATLQKYGLGCWALSHHLAGQCVCDTLPDAYDSRLDGFAPSELAGKPEEIQKWGIAEMKYAAQAAKAMGVKVVTFFMGSPIWKMWYSFPQTSEEQIEAAYQKVKELWSPIMDVYDACGVKLALEVHPTEIAFDYWSTKKLLEVFDYRPTLGINFDPSHLLWQGVDPVVFCRDFINRVYHVHAKDVKLNFDGRNGVLGSHITFGDMRRGWNFVSLGHVDVDFDGICRVLNQGGYHGPLSIEWEDSGMDRVYGATEACAYIKKYNFEASDFAFDSAIKTD</sequence>
<protein>
    <submittedName>
        <fullName evidence="2">Sugar phosphate isomerase/epimerase</fullName>
    </submittedName>
</protein>
<reference evidence="2" key="2">
    <citation type="journal article" date="2021" name="PeerJ">
        <title>Extensive microbial diversity within the chicken gut microbiome revealed by metagenomics and culture.</title>
        <authorList>
            <person name="Gilroy R."/>
            <person name="Ravi A."/>
            <person name="Getino M."/>
            <person name="Pursley I."/>
            <person name="Horton D.L."/>
            <person name="Alikhan N.F."/>
            <person name="Baker D."/>
            <person name="Gharbi K."/>
            <person name="Hall N."/>
            <person name="Watson M."/>
            <person name="Adriaenssens E.M."/>
            <person name="Foster-Nyarko E."/>
            <person name="Jarju S."/>
            <person name="Secka A."/>
            <person name="Antonio M."/>
            <person name="Oren A."/>
            <person name="Chaudhuri R.R."/>
            <person name="La Ragione R."/>
            <person name="Hildebrand F."/>
            <person name="Pallen M.J."/>
        </authorList>
    </citation>
    <scope>NUCLEOTIDE SEQUENCE</scope>
    <source>
        <strain evidence="2">ChiBcec15-4380</strain>
    </source>
</reference>
<evidence type="ECO:0000313" key="2">
    <source>
        <dbReference type="EMBL" id="HIR51299.1"/>
    </source>
</evidence>
<proteinExistence type="predicted"/>
<dbReference type="InterPro" id="IPR050312">
    <property type="entry name" value="IolE/XylAMocC-like"/>
</dbReference>
<dbReference type="InterPro" id="IPR036237">
    <property type="entry name" value="Xyl_isomerase-like_sf"/>
</dbReference>
<feature type="domain" description="Xylose isomerase-like TIM barrel" evidence="1">
    <location>
        <begin position="22"/>
        <end position="315"/>
    </location>
</feature>
<dbReference type="SUPFAM" id="SSF51658">
    <property type="entry name" value="Xylose isomerase-like"/>
    <property type="match status" value="1"/>
</dbReference>
<dbReference type="Pfam" id="PF01261">
    <property type="entry name" value="AP_endonuc_2"/>
    <property type="match status" value="1"/>
</dbReference>
<dbReference type="GO" id="GO:0016853">
    <property type="term" value="F:isomerase activity"/>
    <property type="evidence" value="ECO:0007669"/>
    <property type="project" value="UniProtKB-KW"/>
</dbReference>
<dbReference type="AlphaFoldDB" id="A0A9D1DIH4"/>
<reference evidence="2" key="1">
    <citation type="submission" date="2020-10" db="EMBL/GenBank/DDBJ databases">
        <authorList>
            <person name="Gilroy R."/>
        </authorList>
    </citation>
    <scope>NUCLEOTIDE SEQUENCE</scope>
    <source>
        <strain evidence="2">ChiBcec15-4380</strain>
    </source>
</reference>
<dbReference type="InterPro" id="IPR013022">
    <property type="entry name" value="Xyl_isomerase-like_TIM-brl"/>
</dbReference>
<evidence type="ECO:0000259" key="1">
    <source>
        <dbReference type="Pfam" id="PF01261"/>
    </source>
</evidence>